<dbReference type="EMBL" id="JAAGAB010000002">
    <property type="protein sequence ID" value="NDV01496.1"/>
    <property type="molecule type" value="Genomic_DNA"/>
</dbReference>
<reference evidence="1 2" key="1">
    <citation type="submission" date="2020-02" db="EMBL/GenBank/DDBJ databases">
        <title>Pseudoroseicyclus tamarix, sp. nov., isolated from offshore sediment of a Tamarix chinensis forest.</title>
        <authorList>
            <person name="Gai Y."/>
        </authorList>
    </citation>
    <scope>NUCLEOTIDE SEQUENCE [LARGE SCALE GENOMIC DNA]</scope>
    <source>
        <strain evidence="1 2">CLL3-39</strain>
    </source>
</reference>
<evidence type="ECO:0000313" key="1">
    <source>
        <dbReference type="EMBL" id="NDV01496.1"/>
    </source>
</evidence>
<accession>A0A6B2K4A0</accession>
<evidence type="ECO:0008006" key="3">
    <source>
        <dbReference type="Google" id="ProtNLM"/>
    </source>
</evidence>
<evidence type="ECO:0000313" key="2">
    <source>
        <dbReference type="Proteomes" id="UP000474757"/>
    </source>
</evidence>
<dbReference type="AlphaFoldDB" id="A0A6B2K4A0"/>
<dbReference type="Gene3D" id="1.10.150.20">
    <property type="entry name" value="5' to 3' exonuclease, C-terminal subdomain"/>
    <property type="match status" value="1"/>
</dbReference>
<organism evidence="1 2">
    <name type="scientific">Pseudoroseicyclus tamaricis</name>
    <dbReference type="NCBI Taxonomy" id="2705421"/>
    <lineage>
        <taxon>Bacteria</taxon>
        <taxon>Pseudomonadati</taxon>
        <taxon>Pseudomonadota</taxon>
        <taxon>Alphaproteobacteria</taxon>
        <taxon>Rhodobacterales</taxon>
        <taxon>Paracoccaceae</taxon>
        <taxon>Pseudoroseicyclus</taxon>
    </lineage>
</organism>
<gene>
    <name evidence="1" type="ORF">GZA08_11020</name>
</gene>
<dbReference type="SUPFAM" id="SSF47789">
    <property type="entry name" value="C-terminal domain of RNA polymerase alpha subunit"/>
    <property type="match status" value="1"/>
</dbReference>
<comment type="caution">
    <text evidence="1">The sequence shown here is derived from an EMBL/GenBank/DDBJ whole genome shotgun (WGS) entry which is preliminary data.</text>
</comment>
<name>A0A6B2K4A0_9RHOB</name>
<sequence>MSDWPNGVAAPARRALAAAGVTGLEDLTGWREEDLAQLHGMGPKALAALKGALAEKGLTLREP</sequence>
<proteinExistence type="predicted"/>
<keyword evidence="2" id="KW-1185">Reference proteome</keyword>
<dbReference type="Proteomes" id="UP000474757">
    <property type="component" value="Unassembled WGS sequence"/>
</dbReference>
<dbReference type="RefSeq" id="WP_163893499.1">
    <property type="nucleotide sequence ID" value="NZ_JAAFYS010000002.1"/>
</dbReference>
<protein>
    <recommendedName>
        <fullName evidence="3">Helix-hairpin-helix protein</fullName>
    </recommendedName>
</protein>